<dbReference type="AlphaFoldDB" id="A0A3N4H618"/>
<keyword evidence="2" id="KW-1185">Reference proteome</keyword>
<accession>A0A3N4H618</accession>
<reference evidence="1 2" key="1">
    <citation type="submission" date="2018-11" db="EMBL/GenBank/DDBJ databases">
        <title>Draft genome sequence of Gordonia sp. RS15-1S isolated from rice stems.</title>
        <authorList>
            <person name="Muangham S."/>
        </authorList>
    </citation>
    <scope>NUCLEOTIDE SEQUENCE [LARGE SCALE GENOMIC DNA]</scope>
    <source>
        <strain evidence="1 2">RS15-1S</strain>
    </source>
</reference>
<evidence type="ECO:0000313" key="1">
    <source>
        <dbReference type="EMBL" id="RPA66350.1"/>
    </source>
</evidence>
<protein>
    <recommendedName>
        <fullName evidence="3">DUF5642 domain-containing protein</fullName>
    </recommendedName>
</protein>
<evidence type="ECO:0000313" key="2">
    <source>
        <dbReference type="Proteomes" id="UP000267536"/>
    </source>
</evidence>
<gene>
    <name evidence="1" type="ORF">EF294_00295</name>
</gene>
<dbReference type="EMBL" id="RKMH01000001">
    <property type="protein sequence ID" value="RPA66350.1"/>
    <property type="molecule type" value="Genomic_DNA"/>
</dbReference>
<sequence length="190" mass="18757">MGNSAADLSDRAVLPADFPVSGATRVPGMAVPFALAGVSGNDPAVAYPVDCAPRAPSSAGAVVTSVIVAGGASSYTSAIARAPDGLAEVLAQAGRCPETRTGGQRAGSIVATRIQPAPPSPAGVATAALQRTAFTGDTSHSAATSSLTLLGQRGDIRVYAQYRWAGDGGIDPAAVRNLDALFAKAVAAAL</sequence>
<organism evidence="1 2">
    <name type="scientific">Gordonia oryzae</name>
    <dbReference type="NCBI Taxonomy" id="2487349"/>
    <lineage>
        <taxon>Bacteria</taxon>
        <taxon>Bacillati</taxon>
        <taxon>Actinomycetota</taxon>
        <taxon>Actinomycetes</taxon>
        <taxon>Mycobacteriales</taxon>
        <taxon>Gordoniaceae</taxon>
        <taxon>Gordonia</taxon>
    </lineage>
</organism>
<comment type="caution">
    <text evidence="1">The sequence shown here is derived from an EMBL/GenBank/DDBJ whole genome shotgun (WGS) entry which is preliminary data.</text>
</comment>
<evidence type="ECO:0008006" key="3">
    <source>
        <dbReference type="Google" id="ProtNLM"/>
    </source>
</evidence>
<name>A0A3N4H618_9ACTN</name>
<dbReference type="OrthoDB" id="4376402at2"/>
<proteinExistence type="predicted"/>
<dbReference type="Proteomes" id="UP000267536">
    <property type="component" value="Unassembled WGS sequence"/>
</dbReference>